<evidence type="ECO:0000313" key="5">
    <source>
        <dbReference type="EMBL" id="KAK9101324.1"/>
    </source>
</evidence>
<dbReference type="CDD" id="cd11393">
    <property type="entry name" value="bHLH_AtbHLH_like"/>
    <property type="match status" value="1"/>
</dbReference>
<reference evidence="5 6" key="1">
    <citation type="submission" date="2024-01" db="EMBL/GenBank/DDBJ databases">
        <title>Genome assemblies of Stephania.</title>
        <authorList>
            <person name="Yang L."/>
        </authorList>
    </citation>
    <scope>NUCLEOTIDE SEQUENCE [LARGE SCALE GENOMIC DNA]</scope>
    <source>
        <strain evidence="5">JXDWG</strain>
        <tissue evidence="5">Leaf</tissue>
    </source>
</reference>
<dbReference type="InterPro" id="IPR045239">
    <property type="entry name" value="bHLH95_bHLH"/>
</dbReference>
<dbReference type="InterPro" id="IPR036638">
    <property type="entry name" value="HLH_DNA-bd_sf"/>
</dbReference>
<dbReference type="InterPro" id="IPR044658">
    <property type="entry name" value="bHLH92/bHLH041-like"/>
</dbReference>
<protein>
    <recommendedName>
        <fullName evidence="4">BHLH domain-containing protein</fullName>
    </recommendedName>
</protein>
<organism evidence="5 6">
    <name type="scientific">Stephania cephalantha</name>
    <dbReference type="NCBI Taxonomy" id="152367"/>
    <lineage>
        <taxon>Eukaryota</taxon>
        <taxon>Viridiplantae</taxon>
        <taxon>Streptophyta</taxon>
        <taxon>Embryophyta</taxon>
        <taxon>Tracheophyta</taxon>
        <taxon>Spermatophyta</taxon>
        <taxon>Magnoliopsida</taxon>
        <taxon>Ranunculales</taxon>
        <taxon>Menispermaceae</taxon>
        <taxon>Menispermoideae</taxon>
        <taxon>Cissampelideae</taxon>
        <taxon>Stephania</taxon>
    </lineage>
</organism>
<dbReference type="SMART" id="SM00353">
    <property type="entry name" value="HLH"/>
    <property type="match status" value="1"/>
</dbReference>
<comment type="caution">
    <text evidence="5">The sequence shown here is derived from an EMBL/GenBank/DDBJ whole genome shotgun (WGS) entry which is preliminary data.</text>
</comment>
<dbReference type="Pfam" id="PF00010">
    <property type="entry name" value="HLH"/>
    <property type="match status" value="1"/>
</dbReference>
<dbReference type="Proteomes" id="UP001419268">
    <property type="component" value="Unassembled WGS sequence"/>
</dbReference>
<dbReference type="InterPro" id="IPR011598">
    <property type="entry name" value="bHLH_dom"/>
</dbReference>
<accession>A0AAP0HYV9</accession>
<evidence type="ECO:0000259" key="4">
    <source>
        <dbReference type="PROSITE" id="PS50888"/>
    </source>
</evidence>
<feature type="coiled-coil region" evidence="3">
    <location>
        <begin position="401"/>
        <end position="435"/>
    </location>
</feature>
<keyword evidence="3" id="KW-0175">Coiled coil</keyword>
<dbReference type="Pfam" id="PF23133">
    <property type="entry name" value="DUF7050"/>
    <property type="match status" value="1"/>
</dbReference>
<dbReference type="SUPFAM" id="SSF47459">
    <property type="entry name" value="HLH, helix-loop-helix DNA-binding domain"/>
    <property type="match status" value="1"/>
</dbReference>
<dbReference type="PANTHER" id="PTHR46665">
    <property type="entry name" value="TRANSCRIPTION FACTOR BHLH041-RELATED-RELATED"/>
    <property type="match status" value="1"/>
</dbReference>
<proteinExistence type="predicted"/>
<dbReference type="EMBL" id="JBBNAG010000010">
    <property type="protein sequence ID" value="KAK9101324.1"/>
    <property type="molecule type" value="Genomic_DNA"/>
</dbReference>
<sequence length="556" mass="62889">MDSIFLLEETARSQFLQNLAQALGSSYICLWAYHPFSSSDLSSHLHSIDGWYNEESHNQPSSSSGSVGQRLFDAYRRTLCGIENGYIPGLACKEGMPYVELTESELLRRASLETQRQFYQEARIKIVAFLGCKMGEIEIGMRSATTVNMMMEMRNLFPDDFSQYYNQQSNKYLIRELPPPPDQNWPSSSTSCSSLRSVGNSPEYSSLLMFNNMPQAIPEPFKEAQSTDQQAIRPTSMPIPPQPQLLNPPYYGLGFRFPNSECEDAAMTKAMLAVMSSPSSSSSSYPQPQLELQDRGRRSAFERYNNNACSSSTSTQAHQNVRMKAISHKPSMMKKVFALLESMNLRRIEEQSMMRSRPPPTTSQLHHKISERKRREKLNESFQELKSMLPPCPKRDKASVLANTREYLSSLKREISELKQKNQELETRLSLSQARGMKINVEEGNNVASPSRRVNVEIRQASESTSEEREVELRVTVRGGCDINDLLIKVLEFVKQVQNVSLVSIEADHTDSPQQGSNTTSSIGQVILRLKIKGDEWDESAFEEAITRIVSDLAQP</sequence>
<dbReference type="Pfam" id="PF23132">
    <property type="entry name" value="DUF7049"/>
    <property type="match status" value="1"/>
</dbReference>
<dbReference type="AlphaFoldDB" id="A0AAP0HYV9"/>
<name>A0AAP0HYV9_9MAGN</name>
<dbReference type="PANTHER" id="PTHR46665:SF1">
    <property type="entry name" value="SPERMATOGENESIS- AND OOGENESIS-SPECIFIC BASIC HELIX-LOOP-HELIX-CONTAINING PROTEIN 1"/>
    <property type="match status" value="1"/>
</dbReference>
<evidence type="ECO:0000256" key="3">
    <source>
        <dbReference type="SAM" id="Coils"/>
    </source>
</evidence>
<evidence type="ECO:0000313" key="6">
    <source>
        <dbReference type="Proteomes" id="UP001419268"/>
    </source>
</evidence>
<dbReference type="PROSITE" id="PS50888">
    <property type="entry name" value="BHLH"/>
    <property type="match status" value="1"/>
</dbReference>
<feature type="domain" description="BHLH" evidence="4">
    <location>
        <begin position="362"/>
        <end position="411"/>
    </location>
</feature>
<keyword evidence="1" id="KW-0805">Transcription regulation</keyword>
<dbReference type="Gene3D" id="4.10.280.10">
    <property type="entry name" value="Helix-loop-helix DNA-binding domain"/>
    <property type="match status" value="1"/>
</dbReference>
<evidence type="ECO:0000256" key="2">
    <source>
        <dbReference type="ARBA" id="ARBA00023163"/>
    </source>
</evidence>
<dbReference type="InterPro" id="IPR055478">
    <property type="entry name" value="DUF7050"/>
</dbReference>
<dbReference type="InterPro" id="IPR055477">
    <property type="entry name" value="DUF7049"/>
</dbReference>
<keyword evidence="6" id="KW-1185">Reference proteome</keyword>
<gene>
    <name evidence="5" type="ORF">Scep_024754</name>
</gene>
<dbReference type="GO" id="GO:0046983">
    <property type="term" value="F:protein dimerization activity"/>
    <property type="evidence" value="ECO:0007669"/>
    <property type="project" value="InterPro"/>
</dbReference>
<keyword evidence="2" id="KW-0804">Transcription</keyword>
<evidence type="ECO:0000256" key="1">
    <source>
        <dbReference type="ARBA" id="ARBA00023015"/>
    </source>
</evidence>